<protein>
    <recommendedName>
        <fullName evidence="1">ACT domain-containing protein</fullName>
    </recommendedName>
</protein>
<evidence type="ECO:0000313" key="2">
    <source>
        <dbReference type="EMBL" id="RKR82090.1"/>
    </source>
</evidence>
<dbReference type="EMBL" id="RBKU01000001">
    <property type="protein sequence ID" value="RKR82090.1"/>
    <property type="molecule type" value="Genomic_DNA"/>
</dbReference>
<name>A0A495IZD8_9SPHI</name>
<reference evidence="2 3" key="1">
    <citation type="submission" date="2018-10" db="EMBL/GenBank/DDBJ databases">
        <title>Genomic Encyclopedia of Archaeal and Bacterial Type Strains, Phase II (KMG-II): from individual species to whole genera.</title>
        <authorList>
            <person name="Goeker M."/>
        </authorList>
    </citation>
    <scope>NUCLEOTIDE SEQUENCE [LARGE SCALE GENOMIC DNA]</scope>
    <source>
        <strain evidence="2 3">DSM 18602</strain>
    </source>
</reference>
<dbReference type="PROSITE" id="PS51671">
    <property type="entry name" value="ACT"/>
    <property type="match status" value="1"/>
</dbReference>
<dbReference type="InterPro" id="IPR002912">
    <property type="entry name" value="ACT_dom"/>
</dbReference>
<accession>A0A495IZD8</accession>
<feature type="domain" description="ACT" evidence="1">
    <location>
        <begin position="32"/>
        <end position="106"/>
    </location>
</feature>
<gene>
    <name evidence="2" type="ORF">BDD43_2257</name>
</gene>
<dbReference type="Gene3D" id="3.30.70.260">
    <property type="match status" value="1"/>
</dbReference>
<dbReference type="Proteomes" id="UP000268007">
    <property type="component" value="Unassembled WGS sequence"/>
</dbReference>
<dbReference type="SUPFAM" id="SSF55021">
    <property type="entry name" value="ACT-like"/>
    <property type="match status" value="1"/>
</dbReference>
<evidence type="ECO:0000259" key="1">
    <source>
        <dbReference type="PROSITE" id="PS51671"/>
    </source>
</evidence>
<comment type="caution">
    <text evidence="2">The sequence shown here is derived from an EMBL/GenBank/DDBJ whole genome shotgun (WGS) entry which is preliminary data.</text>
</comment>
<dbReference type="RefSeq" id="WP_121197718.1">
    <property type="nucleotide sequence ID" value="NZ_RBKU01000001.1"/>
</dbReference>
<evidence type="ECO:0000313" key="3">
    <source>
        <dbReference type="Proteomes" id="UP000268007"/>
    </source>
</evidence>
<keyword evidence="3" id="KW-1185">Reference proteome</keyword>
<proteinExistence type="predicted"/>
<sequence>MAGEEQNHYGTKQETTILKKETFYKTMKVNYLLTILSEDRKGLVSIITTMLNRKGIAMDSIHAAKTDSHNEVLITIELWSTAEEIKNMAARLRNIIEVCRVETCPKADAWYQKVGLYTLDQQANQAGLFNQLQRHGATVATCFNDEVVVQRIGRDEDLQRLYNELEGPCLKRFSKSAAIALKPLEEQSSVISRAA</sequence>
<organism evidence="2 3">
    <name type="scientific">Mucilaginibacter gracilis</name>
    <dbReference type="NCBI Taxonomy" id="423350"/>
    <lineage>
        <taxon>Bacteria</taxon>
        <taxon>Pseudomonadati</taxon>
        <taxon>Bacteroidota</taxon>
        <taxon>Sphingobacteriia</taxon>
        <taxon>Sphingobacteriales</taxon>
        <taxon>Sphingobacteriaceae</taxon>
        <taxon>Mucilaginibacter</taxon>
    </lineage>
</organism>
<dbReference type="InterPro" id="IPR045865">
    <property type="entry name" value="ACT-like_dom_sf"/>
</dbReference>
<dbReference type="AlphaFoldDB" id="A0A495IZD8"/>
<dbReference type="OrthoDB" id="794083at2"/>